<organism evidence="2 3">
    <name type="scientific">Mycena venus</name>
    <dbReference type="NCBI Taxonomy" id="2733690"/>
    <lineage>
        <taxon>Eukaryota</taxon>
        <taxon>Fungi</taxon>
        <taxon>Dikarya</taxon>
        <taxon>Basidiomycota</taxon>
        <taxon>Agaricomycotina</taxon>
        <taxon>Agaricomycetes</taxon>
        <taxon>Agaricomycetidae</taxon>
        <taxon>Agaricales</taxon>
        <taxon>Marasmiineae</taxon>
        <taxon>Mycenaceae</taxon>
        <taxon>Mycena</taxon>
    </lineage>
</organism>
<dbReference type="InterPro" id="IPR051783">
    <property type="entry name" value="NAD(P)-dependent_oxidoreduct"/>
</dbReference>
<dbReference type="InterPro" id="IPR016040">
    <property type="entry name" value="NAD(P)-bd_dom"/>
</dbReference>
<keyword evidence="3" id="KW-1185">Reference proteome</keyword>
<dbReference type="SUPFAM" id="SSF51735">
    <property type="entry name" value="NAD(P)-binding Rossmann-fold domains"/>
    <property type="match status" value="1"/>
</dbReference>
<reference evidence="2" key="1">
    <citation type="submission" date="2020-05" db="EMBL/GenBank/DDBJ databases">
        <title>Mycena genomes resolve the evolution of fungal bioluminescence.</title>
        <authorList>
            <person name="Tsai I.J."/>
        </authorList>
    </citation>
    <scope>NUCLEOTIDE SEQUENCE</scope>
    <source>
        <strain evidence="2">CCC161011</strain>
    </source>
</reference>
<dbReference type="PANTHER" id="PTHR48079:SF6">
    <property type="entry name" value="NAD(P)-BINDING DOMAIN-CONTAINING PROTEIN-RELATED"/>
    <property type="match status" value="1"/>
</dbReference>
<dbReference type="Gene3D" id="3.40.50.720">
    <property type="entry name" value="NAD(P)-binding Rossmann-like Domain"/>
    <property type="match status" value="1"/>
</dbReference>
<dbReference type="AlphaFoldDB" id="A0A8H6YFX0"/>
<gene>
    <name evidence="2" type="ORF">MVEN_00891400</name>
</gene>
<dbReference type="Pfam" id="PF13460">
    <property type="entry name" value="NAD_binding_10"/>
    <property type="match status" value="1"/>
</dbReference>
<sequence>MAVKPTLLIIGPGLIGGSLLTEFLKTDQYVLTVMARSADQIAVLSTLGVKTIQAGLQDLEAIGSAVEAHDITINAASADDVEVAHASIQALKRSPKNASGGQKIFVQISGAGVYGHLFSPHNPIDTIYDDADPAIINSLSPTAPHRAVDLAWYNASQELAGKVKIAIFIPATVYGVGTGPFRKISIQIPAKIEAALRDGYASYGNDGQATFAHISVGDLVVATTILLDALENSKVDVLTNPYFNANTHVETTWFAVAERIGADLYAKGRIATPVPRSSGPEDDFYGVYRPRASRLRALGWKETDVDVLGGVSADVDAITAS</sequence>
<dbReference type="EMBL" id="JACAZI010000006">
    <property type="protein sequence ID" value="KAF7358412.1"/>
    <property type="molecule type" value="Genomic_DNA"/>
</dbReference>
<dbReference type="GO" id="GO:0005737">
    <property type="term" value="C:cytoplasm"/>
    <property type="evidence" value="ECO:0007669"/>
    <property type="project" value="TreeGrafter"/>
</dbReference>
<dbReference type="PANTHER" id="PTHR48079">
    <property type="entry name" value="PROTEIN YEEZ"/>
    <property type="match status" value="1"/>
</dbReference>
<evidence type="ECO:0000313" key="3">
    <source>
        <dbReference type="Proteomes" id="UP000620124"/>
    </source>
</evidence>
<evidence type="ECO:0000259" key="1">
    <source>
        <dbReference type="Pfam" id="PF13460"/>
    </source>
</evidence>
<dbReference type="OrthoDB" id="10262413at2759"/>
<accession>A0A8H6YFX0</accession>
<evidence type="ECO:0000313" key="2">
    <source>
        <dbReference type="EMBL" id="KAF7358412.1"/>
    </source>
</evidence>
<name>A0A8H6YFX0_9AGAR</name>
<protein>
    <submittedName>
        <fullName evidence="2">NAD(P)-binding protein</fullName>
    </submittedName>
</protein>
<comment type="caution">
    <text evidence="2">The sequence shown here is derived from an EMBL/GenBank/DDBJ whole genome shotgun (WGS) entry which is preliminary data.</text>
</comment>
<proteinExistence type="predicted"/>
<dbReference type="InterPro" id="IPR036291">
    <property type="entry name" value="NAD(P)-bd_dom_sf"/>
</dbReference>
<dbReference type="GO" id="GO:0004029">
    <property type="term" value="F:aldehyde dehydrogenase (NAD+) activity"/>
    <property type="evidence" value="ECO:0007669"/>
    <property type="project" value="TreeGrafter"/>
</dbReference>
<dbReference type="Proteomes" id="UP000620124">
    <property type="component" value="Unassembled WGS sequence"/>
</dbReference>
<feature type="domain" description="NAD(P)-binding" evidence="1">
    <location>
        <begin position="13"/>
        <end position="116"/>
    </location>
</feature>